<dbReference type="Gene3D" id="4.10.240.10">
    <property type="entry name" value="Zn(2)-C6 fungal-type DNA-binding domain"/>
    <property type="match status" value="1"/>
</dbReference>
<feature type="compositionally biased region" description="Low complexity" evidence="7">
    <location>
        <begin position="7"/>
        <end position="17"/>
    </location>
</feature>
<accession>A0A9Q9AIN0</accession>
<sequence>MQRQQHQHQQQHQLPPQHLHHNHNLHQQQQQSQSQLHQQQHLMHQPPPQQPQPSLEPHPSEATLNLPPIQFHHAQSGMQTQPSSYAPPPATMSNGNGAPMSHQQQQQQHHQQHVPPYPPQQYQQQPPPQQQFQPPAPMPSNVAPNGQNGVMRFPLPPQPALDARQMSGGRHKKEIKRRTKTGCLTCRKRRIKCDEAVPSCRNCAKSKRECLGYDPIFKQQPSPANIQPAPNVHNTPPASGSNLASSQYGVQQAFPGTGGTFIPAAGLPHSEPSHFEPHYTTTAPLDPALSSGEQPQHMAHHNAYPSNTLQPTRRVRTISMDDLFALNDVPPRYNVREAPPPISPSSLQELETFYKYHYAVGLDRLFETAWYSQYALIHLQRDTTLQDFVMQCAEQFKAREDANAKQTQSLEARLVWQLATMPRTYHRMSNGTANDPALQELLPRIDVVEDILTGQYLDPSRVSPSPQHQPPMPPGTDSAAVNQKFNERSFWHHLARFVAVRDDHPNVQGEIDDALTTMRNLLHMLENRDVLYSLAVARHIGGRMPEWHPHRHLIASSNDQNDPVGKLKVAQQFVESEDQRGTTQVIQRICSMAIRSWILQKQ</sequence>
<dbReference type="InterPro" id="IPR052360">
    <property type="entry name" value="Transcr_Regulatory_Proteins"/>
</dbReference>
<keyword evidence="2" id="KW-0862">Zinc</keyword>
<dbReference type="GO" id="GO:0003677">
    <property type="term" value="F:DNA binding"/>
    <property type="evidence" value="ECO:0007669"/>
    <property type="project" value="UniProtKB-KW"/>
</dbReference>
<evidence type="ECO:0000256" key="2">
    <source>
        <dbReference type="ARBA" id="ARBA00022833"/>
    </source>
</evidence>
<reference evidence="9" key="1">
    <citation type="submission" date="2022-06" db="EMBL/GenBank/DDBJ databases">
        <title>Complete genome sequences of two strains of the flax pathogen Septoria linicola.</title>
        <authorList>
            <person name="Lapalu N."/>
            <person name="Simon A."/>
            <person name="Demenou B."/>
            <person name="Paumier D."/>
            <person name="Guillot M.-P."/>
            <person name="Gout L."/>
            <person name="Valade R."/>
        </authorList>
    </citation>
    <scope>NUCLEOTIDE SEQUENCE</scope>
    <source>
        <strain evidence="9">SE15195</strain>
    </source>
</reference>
<keyword evidence="1" id="KW-0479">Metal-binding</keyword>
<keyword evidence="3" id="KW-0805">Transcription regulation</keyword>
<feature type="region of interest" description="Disordered" evidence="7">
    <location>
        <begin position="1"/>
        <end position="151"/>
    </location>
</feature>
<evidence type="ECO:0000256" key="3">
    <source>
        <dbReference type="ARBA" id="ARBA00023015"/>
    </source>
</evidence>
<organism evidence="9 10">
    <name type="scientific">Septoria linicola</name>
    <dbReference type="NCBI Taxonomy" id="215465"/>
    <lineage>
        <taxon>Eukaryota</taxon>
        <taxon>Fungi</taxon>
        <taxon>Dikarya</taxon>
        <taxon>Ascomycota</taxon>
        <taxon>Pezizomycotina</taxon>
        <taxon>Dothideomycetes</taxon>
        <taxon>Dothideomycetidae</taxon>
        <taxon>Mycosphaerellales</taxon>
        <taxon>Mycosphaerellaceae</taxon>
        <taxon>Septoria</taxon>
    </lineage>
</organism>
<evidence type="ECO:0000259" key="8">
    <source>
        <dbReference type="PROSITE" id="PS50048"/>
    </source>
</evidence>
<dbReference type="GO" id="GO:0008270">
    <property type="term" value="F:zinc ion binding"/>
    <property type="evidence" value="ECO:0007669"/>
    <property type="project" value="InterPro"/>
</dbReference>
<feature type="domain" description="Zn(2)-C6 fungal-type" evidence="8">
    <location>
        <begin position="182"/>
        <end position="210"/>
    </location>
</feature>
<dbReference type="AlphaFoldDB" id="A0A9Q9AIN0"/>
<dbReference type="Pfam" id="PF00172">
    <property type="entry name" value="Zn_clus"/>
    <property type="match status" value="1"/>
</dbReference>
<keyword evidence="4 9" id="KW-0238">DNA-binding</keyword>
<protein>
    <submittedName>
        <fullName evidence="9">Zn(2)-C6 fungal-type DNA-binding domain-containing protein</fullName>
    </submittedName>
</protein>
<dbReference type="PROSITE" id="PS50048">
    <property type="entry name" value="ZN2_CY6_FUNGAL_2"/>
    <property type="match status" value="1"/>
</dbReference>
<dbReference type="InterPro" id="IPR036864">
    <property type="entry name" value="Zn2-C6_fun-type_DNA-bd_sf"/>
</dbReference>
<keyword evidence="5" id="KW-0804">Transcription</keyword>
<dbReference type="SUPFAM" id="SSF57701">
    <property type="entry name" value="Zn2/Cys6 DNA-binding domain"/>
    <property type="match status" value="1"/>
</dbReference>
<evidence type="ECO:0000256" key="1">
    <source>
        <dbReference type="ARBA" id="ARBA00022723"/>
    </source>
</evidence>
<evidence type="ECO:0000256" key="6">
    <source>
        <dbReference type="ARBA" id="ARBA00023242"/>
    </source>
</evidence>
<dbReference type="EMBL" id="CP099418">
    <property type="protein sequence ID" value="USW47633.1"/>
    <property type="molecule type" value="Genomic_DNA"/>
</dbReference>
<dbReference type="OrthoDB" id="5375558at2759"/>
<feature type="compositionally biased region" description="Pro residues" evidence="7">
    <location>
        <begin position="115"/>
        <end position="138"/>
    </location>
</feature>
<evidence type="ECO:0000256" key="5">
    <source>
        <dbReference type="ARBA" id="ARBA00023163"/>
    </source>
</evidence>
<feature type="compositionally biased region" description="Pro residues" evidence="7">
    <location>
        <begin position="45"/>
        <end position="56"/>
    </location>
</feature>
<keyword evidence="6" id="KW-0539">Nucleus</keyword>
<dbReference type="InterPro" id="IPR001138">
    <property type="entry name" value="Zn2Cys6_DnaBD"/>
</dbReference>
<evidence type="ECO:0000313" key="9">
    <source>
        <dbReference type="EMBL" id="USW47633.1"/>
    </source>
</evidence>
<dbReference type="GO" id="GO:0000981">
    <property type="term" value="F:DNA-binding transcription factor activity, RNA polymerase II-specific"/>
    <property type="evidence" value="ECO:0007669"/>
    <property type="project" value="InterPro"/>
</dbReference>
<dbReference type="PROSITE" id="PS00463">
    <property type="entry name" value="ZN2_CY6_FUNGAL_1"/>
    <property type="match status" value="1"/>
</dbReference>
<evidence type="ECO:0000313" key="10">
    <source>
        <dbReference type="Proteomes" id="UP001056384"/>
    </source>
</evidence>
<feature type="region of interest" description="Disordered" evidence="7">
    <location>
        <begin position="458"/>
        <end position="480"/>
    </location>
</feature>
<dbReference type="SMART" id="SM00066">
    <property type="entry name" value="GAL4"/>
    <property type="match status" value="1"/>
</dbReference>
<dbReference type="CDD" id="cd00067">
    <property type="entry name" value="GAL4"/>
    <property type="match status" value="1"/>
</dbReference>
<name>A0A9Q9AIN0_9PEZI</name>
<evidence type="ECO:0000256" key="7">
    <source>
        <dbReference type="SAM" id="MobiDB-lite"/>
    </source>
</evidence>
<dbReference type="PANTHER" id="PTHR36206">
    <property type="entry name" value="ASPERCRYPTIN BIOSYNTHESIS CLUSTER-SPECIFIC TRANSCRIPTION REGULATOR ATNN-RELATED"/>
    <property type="match status" value="1"/>
</dbReference>
<dbReference type="Proteomes" id="UP001056384">
    <property type="component" value="Chromosome 1"/>
</dbReference>
<gene>
    <name evidence="9" type="ORF">Slin15195_G009520</name>
</gene>
<proteinExistence type="predicted"/>
<evidence type="ECO:0000256" key="4">
    <source>
        <dbReference type="ARBA" id="ARBA00023125"/>
    </source>
</evidence>
<keyword evidence="10" id="KW-1185">Reference proteome</keyword>
<dbReference type="PANTHER" id="PTHR36206:SF13">
    <property type="entry name" value="TRANSCRIPTIONAL REGULATORY PROTEIN MOC3"/>
    <property type="match status" value="1"/>
</dbReference>
<feature type="compositionally biased region" description="Low complexity" evidence="7">
    <location>
        <begin position="25"/>
        <end position="44"/>
    </location>
</feature>